<feature type="transmembrane region" description="Helical" evidence="1">
    <location>
        <begin position="331"/>
        <end position="350"/>
    </location>
</feature>
<comment type="caution">
    <text evidence="2">The sequence shown here is derived from an EMBL/GenBank/DDBJ whole genome shotgun (WGS) entry which is preliminary data.</text>
</comment>
<evidence type="ECO:0000313" key="2">
    <source>
        <dbReference type="EMBL" id="PCK21413.1"/>
    </source>
</evidence>
<feature type="transmembrane region" description="Helical" evidence="1">
    <location>
        <begin position="357"/>
        <end position="378"/>
    </location>
</feature>
<dbReference type="EMBL" id="NOVD01000109">
    <property type="protein sequence ID" value="PCK21413.1"/>
    <property type="molecule type" value="Genomic_DNA"/>
</dbReference>
<feature type="transmembrane region" description="Helical" evidence="1">
    <location>
        <begin position="151"/>
        <end position="171"/>
    </location>
</feature>
<evidence type="ECO:0000256" key="1">
    <source>
        <dbReference type="SAM" id="Phobius"/>
    </source>
</evidence>
<feature type="transmembrane region" description="Helical" evidence="1">
    <location>
        <begin position="278"/>
        <end position="298"/>
    </location>
</feature>
<gene>
    <name evidence="2" type="ORF">CHR55_33900</name>
</gene>
<feature type="transmembrane region" description="Helical" evidence="1">
    <location>
        <begin position="183"/>
        <end position="206"/>
    </location>
</feature>
<keyword evidence="1" id="KW-0472">Membrane</keyword>
<accession>A0A2A5IVZ7</accession>
<dbReference type="AlphaFoldDB" id="A0A2A5IVZ7"/>
<name>A0A2A5IVZ7_RHOSG</name>
<evidence type="ECO:0008006" key="4">
    <source>
        <dbReference type="Google" id="ProtNLM"/>
    </source>
</evidence>
<keyword evidence="1" id="KW-0812">Transmembrane</keyword>
<feature type="transmembrane region" description="Helical" evidence="1">
    <location>
        <begin position="305"/>
        <end position="325"/>
    </location>
</feature>
<feature type="transmembrane region" description="Helical" evidence="1">
    <location>
        <begin position="103"/>
        <end position="121"/>
    </location>
</feature>
<keyword evidence="1" id="KW-1133">Transmembrane helix</keyword>
<proteinExistence type="predicted"/>
<feature type="transmembrane region" description="Helical" evidence="1">
    <location>
        <begin position="218"/>
        <end position="236"/>
    </location>
</feature>
<feature type="transmembrane region" description="Helical" evidence="1">
    <location>
        <begin position="23"/>
        <end position="43"/>
    </location>
</feature>
<organism evidence="2 3">
    <name type="scientific">Rhodococcus qingshengii</name>
    <dbReference type="NCBI Taxonomy" id="334542"/>
    <lineage>
        <taxon>Bacteria</taxon>
        <taxon>Bacillati</taxon>
        <taxon>Actinomycetota</taxon>
        <taxon>Actinomycetes</taxon>
        <taxon>Mycobacteriales</taxon>
        <taxon>Nocardiaceae</taxon>
        <taxon>Rhodococcus</taxon>
        <taxon>Rhodococcus erythropolis group</taxon>
    </lineage>
</organism>
<reference evidence="2 3" key="1">
    <citation type="submission" date="2017-07" db="EMBL/GenBank/DDBJ databases">
        <title>Draft sequence of Rhodococcus enclensis 23b-28.</title>
        <authorList>
            <person name="Besaury L."/>
            <person name="Sancelme M."/>
            <person name="Amato P."/>
            <person name="Lallement A."/>
            <person name="Delort A.-M."/>
        </authorList>
    </citation>
    <scope>NUCLEOTIDE SEQUENCE [LARGE SCALE GENOMIC DNA]</scope>
    <source>
        <strain evidence="2 3">23b-28</strain>
    </source>
</reference>
<evidence type="ECO:0000313" key="3">
    <source>
        <dbReference type="Proteomes" id="UP000230886"/>
    </source>
</evidence>
<protein>
    <recommendedName>
        <fullName evidence="4">DUF2029 domain-containing protein</fullName>
    </recommendedName>
</protein>
<sequence length="418" mass="44867">MPRTSELSSEQAEKVVSARVETWTSPAFLAWAIITAASTAYLLRGIQRFLHPGFWAEDGRNFFADAFNQGIASIFEPYNGYLHVIPRLVALPMSAAPLSTAPALFAVSAAVMYLVMISPVLSDRIAWLIPTKVARSIAYLLLCLLPVMNEVYGSTANLIFIGGITLFLFVISDDPTTRGGRAAELVAMTLLGLSGPLMVLFVPFFAYRWWCRRSGHSLLVGVTAAMTAAIQLAIYLCSSRSETGDASIVTFAKVIVYRVGGGWLYGTDDVVVDGSHTWAQVNCAVWIVAVVTVCLLASPKIVIPLGVLVGILLLAPTLAYGDVFLGNGQNLQRHLIVPLSVAIILLVAAASTDLRSWVRSIAAGCLVIGVGAMVGFFFQDSYPLQPDMGSLVECFDGGQATCTIPTLPAGWTIELKKQ</sequence>
<dbReference type="Proteomes" id="UP000230886">
    <property type="component" value="Unassembled WGS sequence"/>
</dbReference>